<keyword evidence="2" id="KW-0812">Transmembrane</keyword>
<keyword evidence="2" id="KW-0472">Membrane</keyword>
<gene>
    <name evidence="3" type="ORF">CYJ22_07400</name>
</gene>
<sequence length="182" mass="20157">MTDTRDPRGIGSFFIRYLVLHAVFLLGFTLSYVVEIALIYFFGFIGFFTFLQVLIAIPQKFLDKAGSWKPVAIAGALLSDVAVLWWLGGIVSGFFVDSNWELVAIWLPFHFVAAFFAWGLREIFHSPDPQRTATPSAPDSTVEPDDSENSNSEDTEADTPTTTTGVTEADTDTDTDTDTDKQ</sequence>
<evidence type="ECO:0000256" key="2">
    <source>
        <dbReference type="SAM" id="Phobius"/>
    </source>
</evidence>
<dbReference type="RefSeq" id="WP_101602159.1">
    <property type="nucleotide sequence ID" value="NZ_PKKM01000009.1"/>
</dbReference>
<dbReference type="Proteomes" id="UP000234198">
    <property type="component" value="Unassembled WGS sequence"/>
</dbReference>
<feature type="compositionally biased region" description="Polar residues" evidence="1">
    <location>
        <begin position="129"/>
        <end position="139"/>
    </location>
</feature>
<accession>A0A2I1HZ72</accession>
<organism evidence="3 4">
    <name type="scientific">Schaalia odontolytica</name>
    <dbReference type="NCBI Taxonomy" id="1660"/>
    <lineage>
        <taxon>Bacteria</taxon>
        <taxon>Bacillati</taxon>
        <taxon>Actinomycetota</taxon>
        <taxon>Actinomycetes</taxon>
        <taxon>Actinomycetales</taxon>
        <taxon>Actinomycetaceae</taxon>
        <taxon>Schaalia</taxon>
    </lineage>
</organism>
<evidence type="ECO:0000313" key="4">
    <source>
        <dbReference type="Proteomes" id="UP000234198"/>
    </source>
</evidence>
<reference evidence="3 4" key="1">
    <citation type="submission" date="2017-12" db="EMBL/GenBank/DDBJ databases">
        <title>Phylogenetic diversity of female urinary microbiome.</title>
        <authorList>
            <person name="Thomas-White K."/>
            <person name="Wolfe A.J."/>
        </authorList>
    </citation>
    <scope>NUCLEOTIDE SEQUENCE [LARGE SCALE GENOMIC DNA]</scope>
    <source>
        <strain evidence="3 4">UMB0018</strain>
    </source>
</reference>
<name>A0A2I1HZ72_9ACTO</name>
<feature type="transmembrane region" description="Helical" evidence="2">
    <location>
        <begin position="70"/>
        <end position="96"/>
    </location>
</feature>
<protein>
    <submittedName>
        <fullName evidence="3">Protein CrcB-like protein</fullName>
    </submittedName>
</protein>
<feature type="compositionally biased region" description="Acidic residues" evidence="1">
    <location>
        <begin position="169"/>
        <end position="182"/>
    </location>
</feature>
<dbReference type="EMBL" id="PKKM01000009">
    <property type="protein sequence ID" value="PKY64186.1"/>
    <property type="molecule type" value="Genomic_DNA"/>
</dbReference>
<feature type="transmembrane region" description="Helical" evidence="2">
    <location>
        <begin position="102"/>
        <end position="120"/>
    </location>
</feature>
<feature type="compositionally biased region" description="Acidic residues" evidence="1">
    <location>
        <begin position="142"/>
        <end position="157"/>
    </location>
</feature>
<keyword evidence="2" id="KW-1133">Transmembrane helix</keyword>
<feature type="transmembrane region" description="Helical" evidence="2">
    <location>
        <begin position="39"/>
        <end position="58"/>
    </location>
</feature>
<feature type="transmembrane region" description="Helical" evidence="2">
    <location>
        <begin position="12"/>
        <end position="33"/>
    </location>
</feature>
<proteinExistence type="predicted"/>
<feature type="compositionally biased region" description="Low complexity" evidence="1">
    <location>
        <begin position="158"/>
        <end position="168"/>
    </location>
</feature>
<feature type="region of interest" description="Disordered" evidence="1">
    <location>
        <begin position="129"/>
        <end position="182"/>
    </location>
</feature>
<evidence type="ECO:0000313" key="3">
    <source>
        <dbReference type="EMBL" id="PKY64186.1"/>
    </source>
</evidence>
<comment type="caution">
    <text evidence="3">The sequence shown here is derived from an EMBL/GenBank/DDBJ whole genome shotgun (WGS) entry which is preliminary data.</text>
</comment>
<dbReference type="AlphaFoldDB" id="A0A2I1HZ72"/>
<evidence type="ECO:0000256" key="1">
    <source>
        <dbReference type="SAM" id="MobiDB-lite"/>
    </source>
</evidence>